<evidence type="ECO:0000313" key="2">
    <source>
        <dbReference type="EMBL" id="GEL27006.1"/>
    </source>
</evidence>
<protein>
    <submittedName>
        <fullName evidence="2">Uncharacterized protein</fullName>
    </submittedName>
</protein>
<proteinExistence type="predicted"/>
<dbReference type="AlphaFoldDB" id="A0A511DQ86"/>
<feature type="compositionally biased region" description="Polar residues" evidence="1">
    <location>
        <begin position="48"/>
        <end position="58"/>
    </location>
</feature>
<keyword evidence="3" id="KW-1185">Reference proteome</keyword>
<dbReference type="EMBL" id="BJVJ01000132">
    <property type="protein sequence ID" value="GEL27006.1"/>
    <property type="molecule type" value="Genomic_DNA"/>
</dbReference>
<reference evidence="2 3" key="1">
    <citation type="submission" date="2019-07" db="EMBL/GenBank/DDBJ databases">
        <title>Whole genome shotgun sequence of Pseudonocardia sulfidoxydans NBRC 16205.</title>
        <authorList>
            <person name="Hosoyama A."/>
            <person name="Uohara A."/>
            <person name="Ohji S."/>
            <person name="Ichikawa N."/>
        </authorList>
    </citation>
    <scope>NUCLEOTIDE SEQUENCE [LARGE SCALE GENOMIC DNA]</scope>
    <source>
        <strain evidence="2 3">NBRC 16205</strain>
    </source>
</reference>
<evidence type="ECO:0000256" key="1">
    <source>
        <dbReference type="SAM" id="MobiDB-lite"/>
    </source>
</evidence>
<organism evidence="2 3">
    <name type="scientific">Pseudonocardia sulfidoxydans NBRC 16205</name>
    <dbReference type="NCBI Taxonomy" id="1223511"/>
    <lineage>
        <taxon>Bacteria</taxon>
        <taxon>Bacillati</taxon>
        <taxon>Actinomycetota</taxon>
        <taxon>Actinomycetes</taxon>
        <taxon>Pseudonocardiales</taxon>
        <taxon>Pseudonocardiaceae</taxon>
        <taxon>Pseudonocardia</taxon>
    </lineage>
</organism>
<sequence>MSGVLRKCWAAADLGYPSPVVAWAVRRIVTYATDIPGCPQPPSGRSVHMSTELSTVSGGSPHAPLRADTLDDEQRTAARRAGERDEDRWTSDVHC</sequence>
<accession>A0A511DQ86</accession>
<evidence type="ECO:0000313" key="3">
    <source>
        <dbReference type="Proteomes" id="UP000321685"/>
    </source>
</evidence>
<gene>
    <name evidence="2" type="ORF">PSU4_59600</name>
</gene>
<name>A0A511DQ86_9PSEU</name>
<feature type="region of interest" description="Disordered" evidence="1">
    <location>
        <begin position="35"/>
        <end position="95"/>
    </location>
</feature>
<feature type="compositionally biased region" description="Basic and acidic residues" evidence="1">
    <location>
        <begin position="68"/>
        <end position="95"/>
    </location>
</feature>
<dbReference type="Proteomes" id="UP000321685">
    <property type="component" value="Unassembled WGS sequence"/>
</dbReference>
<comment type="caution">
    <text evidence="2">The sequence shown here is derived from an EMBL/GenBank/DDBJ whole genome shotgun (WGS) entry which is preliminary data.</text>
</comment>